<dbReference type="Proteomes" id="UP000095286">
    <property type="component" value="Unplaced"/>
</dbReference>
<reference evidence="2" key="1">
    <citation type="submission" date="2016-11" db="UniProtKB">
        <authorList>
            <consortium name="WormBaseParasite"/>
        </authorList>
    </citation>
    <scope>IDENTIFICATION</scope>
    <source>
        <strain evidence="2">KR3021</strain>
    </source>
</reference>
<proteinExistence type="predicted"/>
<evidence type="ECO:0000313" key="2">
    <source>
        <dbReference type="WBParaSite" id="RSKR_0000887850.1"/>
    </source>
</evidence>
<dbReference type="WBParaSite" id="RSKR_0000887850.1">
    <property type="protein sequence ID" value="RSKR_0000887850.1"/>
    <property type="gene ID" value="RSKR_0000887850"/>
</dbReference>
<sequence>LALINHCSCDGLECFVGVALGSKFNSMDVGAALMPCPEGMCSNVTLNVHNTAVSIYSCDPFDVCATLHMNNECEKAGADMSLCCCDLSDHCNVKNWIYSKWVDESPSTHTDTPPEPTTFPYDGQIECYAGIDLYERLSNDISSLKLISGALQSQTHNADFSTFLDNDAGLVVKMNCTGACANITLGSEGMLYYCDAISLCNSYELTDNCANIDKLLKTCCCSSPLCNKLNLQLGDQNTEAPILSTTFLDNSKVSSSLPIHCLSIICLFFAFNFNLQ</sequence>
<name>A0AC35U8M0_9BILA</name>
<protein>
    <submittedName>
        <fullName evidence="2">ET module</fullName>
    </submittedName>
</protein>
<accession>A0AC35U8M0</accession>
<evidence type="ECO:0000313" key="1">
    <source>
        <dbReference type="Proteomes" id="UP000095286"/>
    </source>
</evidence>
<organism evidence="1 2">
    <name type="scientific">Rhabditophanes sp. KR3021</name>
    <dbReference type="NCBI Taxonomy" id="114890"/>
    <lineage>
        <taxon>Eukaryota</taxon>
        <taxon>Metazoa</taxon>
        <taxon>Ecdysozoa</taxon>
        <taxon>Nematoda</taxon>
        <taxon>Chromadorea</taxon>
        <taxon>Rhabditida</taxon>
        <taxon>Tylenchina</taxon>
        <taxon>Panagrolaimomorpha</taxon>
        <taxon>Strongyloidoidea</taxon>
        <taxon>Alloionematidae</taxon>
        <taxon>Rhabditophanes</taxon>
    </lineage>
</organism>